<accession>A0ABN7XDI2</accession>
<feature type="non-terminal residue" evidence="1">
    <location>
        <position position="1"/>
    </location>
</feature>
<dbReference type="Proteomes" id="UP000789901">
    <property type="component" value="Unassembled WGS sequence"/>
</dbReference>
<dbReference type="EMBL" id="CAJVQB010121353">
    <property type="protein sequence ID" value="CAG8853207.1"/>
    <property type="molecule type" value="Genomic_DNA"/>
</dbReference>
<evidence type="ECO:0000313" key="2">
    <source>
        <dbReference type="Proteomes" id="UP000789901"/>
    </source>
</evidence>
<proteinExistence type="predicted"/>
<comment type="caution">
    <text evidence="1">The sequence shown here is derived from an EMBL/GenBank/DDBJ whole genome shotgun (WGS) entry which is preliminary data.</text>
</comment>
<dbReference type="PANTHER" id="PTHR35871:SF1">
    <property type="entry name" value="CXC1-LIKE CYSTEINE CLUSTER ASSOCIATED WITH KDZ TRANSPOSASES DOMAIN-CONTAINING PROTEIN"/>
    <property type="match status" value="1"/>
</dbReference>
<reference evidence="1 2" key="1">
    <citation type="submission" date="2021-06" db="EMBL/GenBank/DDBJ databases">
        <authorList>
            <person name="Kallberg Y."/>
            <person name="Tangrot J."/>
            <person name="Rosling A."/>
        </authorList>
    </citation>
    <scope>NUCLEOTIDE SEQUENCE [LARGE SCALE GENOMIC DNA]</scope>
    <source>
        <strain evidence="1 2">120-4 pot B 10/14</strain>
    </source>
</reference>
<evidence type="ECO:0000313" key="1">
    <source>
        <dbReference type="EMBL" id="CAG8853207.1"/>
    </source>
</evidence>
<name>A0ABN7XDI2_GIGMA</name>
<keyword evidence="2" id="KW-1185">Reference proteome</keyword>
<feature type="non-terminal residue" evidence="1">
    <location>
        <position position="94"/>
    </location>
</feature>
<dbReference type="PANTHER" id="PTHR35871">
    <property type="entry name" value="EXPRESSED PROTEIN"/>
    <property type="match status" value="1"/>
</dbReference>
<sequence length="94" mass="10687">IFEQMHSGCIRIWAFDNATSHTVMAPNALVAARMNLYPSSKQPKMRNTTWNGETQTIIYPDNYEVLSLRSEPKGMKAVLDEKGLWKDGLRANCK</sequence>
<gene>
    <name evidence="1" type="ORF">GMARGA_LOCUS42028</name>
</gene>
<protein>
    <submittedName>
        <fullName evidence="1">10015_t:CDS:1</fullName>
    </submittedName>
</protein>
<organism evidence="1 2">
    <name type="scientific">Gigaspora margarita</name>
    <dbReference type="NCBI Taxonomy" id="4874"/>
    <lineage>
        <taxon>Eukaryota</taxon>
        <taxon>Fungi</taxon>
        <taxon>Fungi incertae sedis</taxon>
        <taxon>Mucoromycota</taxon>
        <taxon>Glomeromycotina</taxon>
        <taxon>Glomeromycetes</taxon>
        <taxon>Diversisporales</taxon>
        <taxon>Gigasporaceae</taxon>
        <taxon>Gigaspora</taxon>
    </lineage>
</organism>